<gene>
    <name evidence="1" type="ORF">HNQ92_003578</name>
</gene>
<dbReference type="RefSeq" id="WP_184175534.1">
    <property type="nucleotide sequence ID" value="NZ_JACHGF010000005.1"/>
</dbReference>
<dbReference type="PROSITE" id="PS51257">
    <property type="entry name" value="PROKAR_LIPOPROTEIN"/>
    <property type="match status" value="1"/>
</dbReference>
<dbReference type="PANTHER" id="PTHR10668">
    <property type="entry name" value="PHYTOENE DEHYDROGENASE"/>
    <property type="match status" value="1"/>
</dbReference>
<dbReference type="Pfam" id="PF13450">
    <property type="entry name" value="NAD_binding_8"/>
    <property type="match status" value="1"/>
</dbReference>
<reference evidence="1 2" key="1">
    <citation type="submission" date="2020-08" db="EMBL/GenBank/DDBJ databases">
        <title>Genomic Encyclopedia of Type Strains, Phase IV (KMG-IV): sequencing the most valuable type-strain genomes for metagenomic binning, comparative biology and taxonomic classification.</title>
        <authorList>
            <person name="Goeker M."/>
        </authorList>
    </citation>
    <scope>NUCLEOTIDE SEQUENCE [LARGE SCALE GENOMIC DNA]</scope>
    <source>
        <strain evidence="1 2">DSM 105074</strain>
    </source>
</reference>
<dbReference type="PANTHER" id="PTHR10668:SF103">
    <property type="entry name" value="PYRIDINE NUCLEOTIDE-DISULFIDE OXIDOREDUCTASE DOMAIN-CONTAINING PROTEIN 2"/>
    <property type="match status" value="1"/>
</dbReference>
<keyword evidence="2" id="KW-1185">Reference proteome</keyword>
<sequence>MKPDYEVIIVGAGHNGLVAACYLAAAGKKVLVLERNSYLGGATTSSRIFPDYDASLSRYSYLVSLFPAQILRDLKVPLELRRRSVASYTPYDRSGQPDGLLLSNAHPGRNAQELTRLYPQAYQHYQTFQRQLGRFAELVWPSLLEPLRPQGYFQDVFKAQTDRAIWEGLVEKPLGEFIETHLQHDLLRGLVLTDAKIGANTHAHDASLLQNRTFIYHVIGNGTGEWRVPVGGMGRLAGSLHALALQCGVTFQTQAEVLHIYPHSEYPEVHYAQDGQERTVRARHVLVNAALAELRRLLGQVPEPNLPGQEGTAFKLNLLLHKLPRLRAGVDPREAFAGTFHVNQSYTQMQAAFAAGEKGKLPSEPPFELYCHTLTDGSILSPALRQQGYHTITLFGLDAPYSLFVGNPEKTKQQLVERYLSTLNQWLDEPLEDCLARQRDGSLCLEAKSALDLEQALRMPRGNIFHAPLSWFFAETPDEAGQRGVETEYPRLLLCGSGAKRGGAVSGIPGYHAAQKVLGN</sequence>
<dbReference type="AlphaFoldDB" id="A0A840TNW9"/>
<comment type="caution">
    <text evidence="1">The sequence shown here is derived from an EMBL/GenBank/DDBJ whole genome shotgun (WGS) entry which is preliminary data.</text>
</comment>
<protein>
    <submittedName>
        <fullName evidence="1">Phytoene dehydrogenase-like protein</fullName>
    </submittedName>
</protein>
<organism evidence="1 2">
    <name type="scientific">Rhabdobacter roseus</name>
    <dbReference type="NCBI Taxonomy" id="1655419"/>
    <lineage>
        <taxon>Bacteria</taxon>
        <taxon>Pseudomonadati</taxon>
        <taxon>Bacteroidota</taxon>
        <taxon>Cytophagia</taxon>
        <taxon>Cytophagales</taxon>
        <taxon>Cytophagaceae</taxon>
        <taxon>Rhabdobacter</taxon>
    </lineage>
</organism>
<dbReference type="SUPFAM" id="SSF51905">
    <property type="entry name" value="FAD/NAD(P)-binding domain"/>
    <property type="match status" value="1"/>
</dbReference>
<dbReference type="InterPro" id="IPR036188">
    <property type="entry name" value="FAD/NAD-bd_sf"/>
</dbReference>
<dbReference type="GO" id="GO:0005829">
    <property type="term" value="C:cytosol"/>
    <property type="evidence" value="ECO:0007669"/>
    <property type="project" value="TreeGrafter"/>
</dbReference>
<proteinExistence type="predicted"/>
<evidence type="ECO:0000313" key="2">
    <source>
        <dbReference type="Proteomes" id="UP000557307"/>
    </source>
</evidence>
<dbReference type="Gene3D" id="3.50.50.60">
    <property type="entry name" value="FAD/NAD(P)-binding domain"/>
    <property type="match status" value="2"/>
</dbReference>
<dbReference type="Proteomes" id="UP000557307">
    <property type="component" value="Unassembled WGS sequence"/>
</dbReference>
<name>A0A840TNW9_9BACT</name>
<dbReference type="EMBL" id="JACHGF010000005">
    <property type="protein sequence ID" value="MBB5285421.1"/>
    <property type="molecule type" value="Genomic_DNA"/>
</dbReference>
<accession>A0A840TNW9</accession>
<evidence type="ECO:0000313" key="1">
    <source>
        <dbReference type="EMBL" id="MBB5285421.1"/>
    </source>
</evidence>